<dbReference type="SUPFAM" id="SSF46785">
    <property type="entry name" value="Winged helix' DNA-binding domain"/>
    <property type="match status" value="1"/>
</dbReference>
<proteinExistence type="inferred from homology"/>
<keyword evidence="5" id="KW-0736">Signalosome</keyword>
<accession>A0AAW1NW73</accession>
<evidence type="ECO:0000256" key="6">
    <source>
        <dbReference type="ARBA" id="ARBA00023242"/>
    </source>
</evidence>
<dbReference type="AlphaFoldDB" id="A0AAW1NW73"/>
<dbReference type="SMART" id="SM00088">
    <property type="entry name" value="PINT"/>
    <property type="match status" value="1"/>
</dbReference>
<dbReference type="EMBL" id="JALJOQ010000112">
    <property type="protein sequence ID" value="KAK9796991.1"/>
    <property type="molecule type" value="Genomic_DNA"/>
</dbReference>
<keyword evidence="4" id="KW-0963">Cytoplasm</keyword>
<comment type="subcellular location">
    <subcellularLocation>
        <location evidence="2">Cytoplasm</location>
    </subcellularLocation>
    <subcellularLocation>
        <location evidence="1">Nucleus</location>
    </subcellularLocation>
</comment>
<dbReference type="Pfam" id="PF01399">
    <property type="entry name" value="PCI"/>
    <property type="match status" value="1"/>
</dbReference>
<dbReference type="GO" id="GO:0005737">
    <property type="term" value="C:cytoplasm"/>
    <property type="evidence" value="ECO:0007669"/>
    <property type="project" value="UniProtKB-SubCell"/>
</dbReference>
<evidence type="ECO:0000256" key="7">
    <source>
        <dbReference type="SAM" id="MobiDB-lite"/>
    </source>
</evidence>
<evidence type="ECO:0000256" key="4">
    <source>
        <dbReference type="ARBA" id="ARBA00022490"/>
    </source>
</evidence>
<evidence type="ECO:0000313" key="9">
    <source>
        <dbReference type="EMBL" id="KAK9796991.1"/>
    </source>
</evidence>
<feature type="compositionally biased region" description="Polar residues" evidence="7">
    <location>
        <begin position="418"/>
        <end position="427"/>
    </location>
</feature>
<gene>
    <name evidence="9" type="ORF">WJX73_009012</name>
</gene>
<dbReference type="PANTHER" id="PTHR14145:SF2">
    <property type="entry name" value="COP9 SIGNALOSOME COMPLEX SUBUNIT 1"/>
    <property type="match status" value="1"/>
</dbReference>
<evidence type="ECO:0000256" key="2">
    <source>
        <dbReference type="ARBA" id="ARBA00004496"/>
    </source>
</evidence>
<reference evidence="9 10" key="1">
    <citation type="journal article" date="2024" name="Nat. Commun.">
        <title>Phylogenomics reveals the evolutionary origins of lichenization in chlorophyte algae.</title>
        <authorList>
            <person name="Puginier C."/>
            <person name="Libourel C."/>
            <person name="Otte J."/>
            <person name="Skaloud P."/>
            <person name="Haon M."/>
            <person name="Grisel S."/>
            <person name="Petersen M."/>
            <person name="Berrin J.G."/>
            <person name="Delaux P.M."/>
            <person name="Dal Grande F."/>
            <person name="Keller J."/>
        </authorList>
    </citation>
    <scope>NUCLEOTIDE SEQUENCE [LARGE SCALE GENOMIC DNA]</scope>
    <source>
        <strain evidence="9 10">SAG 2036</strain>
    </source>
</reference>
<dbReference type="Gene3D" id="1.25.40.570">
    <property type="match status" value="1"/>
</dbReference>
<dbReference type="PANTHER" id="PTHR14145">
    <property type="entry name" value="26S PROTESOME SUBUNIT 6"/>
    <property type="match status" value="1"/>
</dbReference>
<dbReference type="InterPro" id="IPR019585">
    <property type="entry name" value="Rpn7/CSN1"/>
</dbReference>
<evidence type="ECO:0000313" key="10">
    <source>
        <dbReference type="Proteomes" id="UP001465755"/>
    </source>
</evidence>
<feature type="domain" description="PCI" evidence="8">
    <location>
        <begin position="205"/>
        <end position="375"/>
    </location>
</feature>
<dbReference type="GO" id="GO:0008180">
    <property type="term" value="C:COP9 signalosome"/>
    <property type="evidence" value="ECO:0007669"/>
    <property type="project" value="UniProtKB-KW"/>
</dbReference>
<sequence>MDMDQDDFDLEGYSANYNGYGKIHRLMHIVRTAPNGSRLELEALRLLVDALKQTYNTASYTDATTMIGGRLGPKYDFDSAWVQQTDSRAASKSEALERELNGFKTNLMKEAIRVGQTDLADHFYSRGDLQSAFKCYLRTRDYCSTSKHILSMCLNVVRINIALGNYINVSNYVQKAEATPDIAKDPVLASKFRCAGALALIDSKKYQLAARKLTEVAAEMGNQFSEAMAAQDVAIYGGLCALASFDRSELRRHVIDNMAFHEYLELCPEVREVVADFYGARYSACLQRLARLVPHLRLDAILGPHINHLHDAIRSKAIVQYTRPFQSVHLPTMAAAFGTDSTVLERELAYLIQKGDVAARIDSHNKVLYARHANQRAATFSAVLKAGQEYLDNTSAALLRASLLKHDLVQRHGAAGFTSTNTISGTHPNIPPANDQGPAFRFFPPGPAPPLATGNGQMETL</sequence>
<organism evidence="9 10">
    <name type="scientific">Symbiochloris irregularis</name>
    <dbReference type="NCBI Taxonomy" id="706552"/>
    <lineage>
        <taxon>Eukaryota</taxon>
        <taxon>Viridiplantae</taxon>
        <taxon>Chlorophyta</taxon>
        <taxon>core chlorophytes</taxon>
        <taxon>Trebouxiophyceae</taxon>
        <taxon>Trebouxiales</taxon>
        <taxon>Trebouxiaceae</taxon>
        <taxon>Symbiochloris</taxon>
    </lineage>
</organism>
<evidence type="ECO:0000256" key="5">
    <source>
        <dbReference type="ARBA" id="ARBA00022790"/>
    </source>
</evidence>
<evidence type="ECO:0000259" key="8">
    <source>
        <dbReference type="PROSITE" id="PS50250"/>
    </source>
</evidence>
<dbReference type="InterPro" id="IPR000717">
    <property type="entry name" value="PCI_dom"/>
</dbReference>
<dbReference type="PROSITE" id="PS50250">
    <property type="entry name" value="PCI"/>
    <property type="match status" value="1"/>
</dbReference>
<dbReference type="InterPro" id="IPR045135">
    <property type="entry name" value="Rpn7_N"/>
</dbReference>
<feature type="region of interest" description="Disordered" evidence="7">
    <location>
        <begin position="418"/>
        <end position="461"/>
    </location>
</feature>
<evidence type="ECO:0000256" key="1">
    <source>
        <dbReference type="ARBA" id="ARBA00004123"/>
    </source>
</evidence>
<comment type="caution">
    <text evidence="9">The sequence shown here is derived from an EMBL/GenBank/DDBJ whole genome shotgun (WGS) entry which is preliminary data.</text>
</comment>
<keyword evidence="10" id="KW-1185">Reference proteome</keyword>
<evidence type="ECO:0000256" key="3">
    <source>
        <dbReference type="ARBA" id="ARBA00008793"/>
    </source>
</evidence>
<name>A0AAW1NW73_9CHLO</name>
<comment type="similarity">
    <text evidence="3">Belongs to the CSN1 family.</text>
</comment>
<dbReference type="Pfam" id="PF10602">
    <property type="entry name" value="RPN7"/>
    <property type="match status" value="1"/>
</dbReference>
<dbReference type="Proteomes" id="UP001465755">
    <property type="component" value="Unassembled WGS sequence"/>
</dbReference>
<keyword evidence="6" id="KW-0539">Nucleus</keyword>
<dbReference type="InterPro" id="IPR036390">
    <property type="entry name" value="WH_DNA-bd_sf"/>
</dbReference>
<protein>
    <recommendedName>
        <fullName evidence="8">PCI domain-containing protein</fullName>
    </recommendedName>
</protein>